<keyword evidence="1" id="KW-0732">Signal</keyword>
<dbReference type="Proteomes" id="UP001202550">
    <property type="component" value="Unassembled WGS sequence"/>
</dbReference>
<feature type="signal peptide" evidence="1">
    <location>
        <begin position="1"/>
        <end position="18"/>
    </location>
</feature>
<comment type="caution">
    <text evidence="2">The sequence shown here is derived from an EMBL/GenBank/DDBJ whole genome shotgun (WGS) entry which is preliminary data.</text>
</comment>
<protein>
    <submittedName>
        <fullName evidence="2">Uncharacterized protein</fullName>
    </submittedName>
</protein>
<organism evidence="2 3">
    <name type="scientific">Roseinatronobacter domitianus</name>
    <dbReference type="NCBI Taxonomy" id="2940293"/>
    <lineage>
        <taxon>Bacteria</taxon>
        <taxon>Pseudomonadati</taxon>
        <taxon>Pseudomonadota</taxon>
        <taxon>Alphaproteobacteria</taxon>
        <taxon>Rhodobacterales</taxon>
        <taxon>Paracoccaceae</taxon>
        <taxon>Roseinatronobacter</taxon>
    </lineage>
</organism>
<evidence type="ECO:0000313" key="2">
    <source>
        <dbReference type="EMBL" id="MCL1627655.1"/>
    </source>
</evidence>
<gene>
    <name evidence="2" type="ORF">M3N55_02830</name>
</gene>
<proteinExistence type="predicted"/>
<evidence type="ECO:0000313" key="3">
    <source>
        <dbReference type="Proteomes" id="UP001202550"/>
    </source>
</evidence>
<feature type="chain" id="PRO_5045602019" evidence="1">
    <location>
        <begin position="19"/>
        <end position="194"/>
    </location>
</feature>
<evidence type="ECO:0000256" key="1">
    <source>
        <dbReference type="SAM" id="SignalP"/>
    </source>
</evidence>
<dbReference type="EMBL" id="JALZWP010000002">
    <property type="protein sequence ID" value="MCL1627655.1"/>
    <property type="molecule type" value="Genomic_DNA"/>
</dbReference>
<keyword evidence="3" id="KW-1185">Reference proteome</keyword>
<reference evidence="2 3" key="1">
    <citation type="submission" date="2022-05" db="EMBL/GenBank/DDBJ databases">
        <title>Seasonal and diel survey of microbial diversity of the Tyrrhenian coast.</title>
        <authorList>
            <person name="Gattoni G."/>
            <person name="Corral P."/>
        </authorList>
    </citation>
    <scope>NUCLEOTIDE SEQUENCE [LARGE SCALE GENOMIC DNA]</scope>
    <source>
        <strain evidence="2 3">V10</strain>
    </source>
</reference>
<accession>A0ABT0LZS9</accession>
<dbReference type="RefSeq" id="WP_249056183.1">
    <property type="nucleotide sequence ID" value="NZ_JALZWP010000002.1"/>
</dbReference>
<name>A0ABT0LZS9_9RHOB</name>
<sequence length="194" mass="21779">MFRYVVIALVLLAPAANAEDCDALFLRLMVEGNPEVPVVIEATQSFNGAPPTITRHSADETGDWLSEAVEPAALPWSMQRGDVMYQSTDGGQSWSELGRFTAEQREAGREKLRQDSETRHDIACGTDTRDGARYQLVEGRYTANSQQDAQMFLRYWLDDDGWIALHEMQVRAAAYDLDVTQVLRRVESVKLPTP</sequence>